<dbReference type="InterPro" id="IPR045851">
    <property type="entry name" value="AMP-bd_C_sf"/>
</dbReference>
<protein>
    <recommendedName>
        <fullName evidence="5">AMP-binding enzyme C-terminal domain-containing protein</fullName>
    </recommendedName>
</protein>
<evidence type="ECO:0000256" key="4">
    <source>
        <dbReference type="ARBA" id="ARBA00023098"/>
    </source>
</evidence>
<proteinExistence type="inferred from homology"/>
<gene>
    <name evidence="6" type="ORF">ABZ510_33245</name>
</gene>
<keyword evidence="4" id="KW-0443">Lipid metabolism</keyword>
<evidence type="ECO:0000259" key="5">
    <source>
        <dbReference type="Pfam" id="PF13193"/>
    </source>
</evidence>
<evidence type="ECO:0000256" key="3">
    <source>
        <dbReference type="ARBA" id="ARBA00022832"/>
    </source>
</evidence>
<dbReference type="SUPFAM" id="SSF56801">
    <property type="entry name" value="Acetyl-CoA synthetase-like"/>
    <property type="match status" value="1"/>
</dbReference>
<comment type="similarity">
    <text evidence="1">Belongs to the ATP-dependent AMP-binding enzyme family.</text>
</comment>
<sequence>MIVSGRENICCVEVETALRSHPKVTDVVVIGVPQGKWVETSHPLIMSADSNDGPTLLELQTFLKSRLASYKKPTSLQLVGTLPRNSLAKILRKSLKDTFAQGRLPGSSETVGEWRSR</sequence>
<evidence type="ECO:0000256" key="1">
    <source>
        <dbReference type="ARBA" id="ARBA00006432"/>
    </source>
</evidence>
<dbReference type="Gene3D" id="3.30.300.30">
    <property type="match status" value="1"/>
</dbReference>
<dbReference type="PANTHER" id="PTHR43859:SF4">
    <property type="entry name" value="BUTANOATE--COA LIGASE AAE1-RELATED"/>
    <property type="match status" value="1"/>
</dbReference>
<dbReference type="InterPro" id="IPR025110">
    <property type="entry name" value="AMP-bd_C"/>
</dbReference>
<organism evidence="6 7">
    <name type="scientific">Nocardia rhamnosiphila</name>
    <dbReference type="NCBI Taxonomy" id="426716"/>
    <lineage>
        <taxon>Bacteria</taxon>
        <taxon>Bacillati</taxon>
        <taxon>Actinomycetota</taxon>
        <taxon>Actinomycetes</taxon>
        <taxon>Mycobacteriales</taxon>
        <taxon>Nocardiaceae</taxon>
        <taxon>Nocardia</taxon>
    </lineage>
</organism>
<evidence type="ECO:0000313" key="6">
    <source>
        <dbReference type="EMBL" id="MEU1956703.1"/>
    </source>
</evidence>
<keyword evidence="3" id="KW-0276">Fatty acid metabolism</keyword>
<dbReference type="PANTHER" id="PTHR43859">
    <property type="entry name" value="ACYL-ACTIVATING ENZYME"/>
    <property type="match status" value="1"/>
</dbReference>
<keyword evidence="7" id="KW-1185">Reference proteome</keyword>
<feature type="domain" description="AMP-binding enzyme C-terminal" evidence="5">
    <location>
        <begin position="13"/>
        <end position="89"/>
    </location>
</feature>
<dbReference type="Proteomes" id="UP001550628">
    <property type="component" value="Unassembled WGS sequence"/>
</dbReference>
<name>A0ABV2X0P9_9NOCA</name>
<accession>A0ABV2X0P9</accession>
<keyword evidence="2" id="KW-0436">Ligase</keyword>
<dbReference type="EMBL" id="JBEYBF010000043">
    <property type="protein sequence ID" value="MEU1956703.1"/>
    <property type="molecule type" value="Genomic_DNA"/>
</dbReference>
<reference evidence="6 7" key="1">
    <citation type="submission" date="2024-06" db="EMBL/GenBank/DDBJ databases">
        <title>The Natural Products Discovery Center: Release of the First 8490 Sequenced Strains for Exploring Actinobacteria Biosynthetic Diversity.</title>
        <authorList>
            <person name="Kalkreuter E."/>
            <person name="Kautsar S.A."/>
            <person name="Yang D."/>
            <person name="Bader C.D."/>
            <person name="Teijaro C.N."/>
            <person name="Fluegel L."/>
            <person name="Davis C.M."/>
            <person name="Simpson J.R."/>
            <person name="Lauterbach L."/>
            <person name="Steele A.D."/>
            <person name="Gui C."/>
            <person name="Meng S."/>
            <person name="Li G."/>
            <person name="Viehrig K."/>
            <person name="Ye F."/>
            <person name="Su P."/>
            <person name="Kiefer A.F."/>
            <person name="Nichols A."/>
            <person name="Cepeda A.J."/>
            <person name="Yan W."/>
            <person name="Fan B."/>
            <person name="Jiang Y."/>
            <person name="Adhikari A."/>
            <person name="Zheng C.-J."/>
            <person name="Schuster L."/>
            <person name="Cowan T.M."/>
            <person name="Smanski M.J."/>
            <person name="Chevrette M.G."/>
            <person name="De Carvalho L.P.S."/>
            <person name="Shen B."/>
        </authorList>
    </citation>
    <scope>NUCLEOTIDE SEQUENCE [LARGE SCALE GENOMIC DNA]</scope>
    <source>
        <strain evidence="6 7">NPDC019708</strain>
    </source>
</reference>
<evidence type="ECO:0000256" key="2">
    <source>
        <dbReference type="ARBA" id="ARBA00022598"/>
    </source>
</evidence>
<dbReference type="RefSeq" id="WP_356959238.1">
    <property type="nucleotide sequence ID" value="NZ_JBEYBD010000025.1"/>
</dbReference>
<dbReference type="Pfam" id="PF13193">
    <property type="entry name" value="AMP-binding_C"/>
    <property type="match status" value="1"/>
</dbReference>
<evidence type="ECO:0000313" key="7">
    <source>
        <dbReference type="Proteomes" id="UP001550628"/>
    </source>
</evidence>
<comment type="caution">
    <text evidence="6">The sequence shown here is derived from an EMBL/GenBank/DDBJ whole genome shotgun (WGS) entry which is preliminary data.</text>
</comment>